<evidence type="ECO:0000313" key="1">
    <source>
        <dbReference type="EMBL" id="GAL20982.1"/>
    </source>
</evidence>
<reference evidence="1 2" key="1">
    <citation type="submission" date="2014-09" db="EMBL/GenBank/DDBJ databases">
        <title>Vibrio maritimus JCM 19235. (C45) whole genome shotgun sequence.</title>
        <authorList>
            <person name="Sawabe T."/>
            <person name="Meirelles P."/>
            <person name="Nakanishi M."/>
            <person name="Sayaka M."/>
            <person name="Hattori M."/>
            <person name="Ohkuma M."/>
        </authorList>
    </citation>
    <scope>NUCLEOTIDE SEQUENCE [LARGE SCALE GENOMIC DNA]</scope>
    <source>
        <strain evidence="2">JCM19235</strain>
    </source>
</reference>
<keyword evidence="2" id="KW-1185">Reference proteome</keyword>
<dbReference type="STRING" id="990268.JCM19235_257"/>
<organism evidence="1 2">
    <name type="scientific">Vibrio maritimus</name>
    <dbReference type="NCBI Taxonomy" id="990268"/>
    <lineage>
        <taxon>Bacteria</taxon>
        <taxon>Pseudomonadati</taxon>
        <taxon>Pseudomonadota</taxon>
        <taxon>Gammaproteobacteria</taxon>
        <taxon>Vibrionales</taxon>
        <taxon>Vibrionaceae</taxon>
        <taxon>Vibrio</taxon>
    </lineage>
</organism>
<sequence>MPLVKVCTEGGLPRKKQSQRKTLAYSILSSTILELIAEAN</sequence>
<dbReference type="EMBL" id="BBMR01000007">
    <property type="protein sequence ID" value="GAL20982.1"/>
    <property type="molecule type" value="Genomic_DNA"/>
</dbReference>
<proteinExistence type="predicted"/>
<gene>
    <name evidence="1" type="ORF">JCM19235_257</name>
</gene>
<protein>
    <submittedName>
        <fullName evidence="1">Uncharacterized protein</fullName>
    </submittedName>
</protein>
<name>A0A090SNQ2_9VIBR</name>
<reference evidence="1 2" key="2">
    <citation type="submission" date="2014-09" db="EMBL/GenBank/DDBJ databases">
        <authorList>
            <consortium name="NBRP consortium"/>
            <person name="Sawabe T."/>
            <person name="Meirelles P."/>
            <person name="Nakanishi M."/>
            <person name="Sayaka M."/>
            <person name="Hattori M."/>
            <person name="Ohkuma M."/>
        </authorList>
    </citation>
    <scope>NUCLEOTIDE SEQUENCE [LARGE SCALE GENOMIC DNA]</scope>
    <source>
        <strain evidence="2">JCM19235</strain>
    </source>
</reference>
<evidence type="ECO:0000313" key="2">
    <source>
        <dbReference type="Proteomes" id="UP000029228"/>
    </source>
</evidence>
<comment type="caution">
    <text evidence="1">The sequence shown here is derived from an EMBL/GenBank/DDBJ whole genome shotgun (WGS) entry which is preliminary data.</text>
</comment>
<accession>A0A090SNQ2</accession>
<dbReference type="AlphaFoldDB" id="A0A090SNQ2"/>
<dbReference type="Proteomes" id="UP000029228">
    <property type="component" value="Unassembled WGS sequence"/>
</dbReference>